<dbReference type="InParanoid" id="A0A164ZZX7"/>
<dbReference type="InterPro" id="IPR019024">
    <property type="entry name" value="RNase_H2_suB_wHTH"/>
</dbReference>
<evidence type="ECO:0000256" key="1">
    <source>
        <dbReference type="ARBA" id="ARBA00004123"/>
    </source>
</evidence>
<dbReference type="Gene3D" id="1.10.20.120">
    <property type="match status" value="1"/>
</dbReference>
<evidence type="ECO:0000256" key="2">
    <source>
        <dbReference type="ARBA" id="ARBA00019062"/>
    </source>
</evidence>
<feature type="compositionally biased region" description="Polar residues" evidence="6">
    <location>
        <begin position="400"/>
        <end position="412"/>
    </location>
</feature>
<dbReference type="CDD" id="cd09270">
    <property type="entry name" value="RNase_H2-B"/>
    <property type="match status" value="1"/>
</dbReference>
<feature type="domain" description="Rnh202 triple barrel" evidence="8">
    <location>
        <begin position="37"/>
        <end position="151"/>
    </location>
</feature>
<dbReference type="OrthoDB" id="29098at2759"/>
<dbReference type="InterPro" id="IPR040456">
    <property type="entry name" value="RNase_H2_suB"/>
</dbReference>
<dbReference type="PANTHER" id="PTHR13383">
    <property type="entry name" value="RIBONUCLEASE H2 SUBUNIT B"/>
    <property type="match status" value="1"/>
</dbReference>
<feature type="compositionally biased region" description="Basic and acidic residues" evidence="6">
    <location>
        <begin position="471"/>
        <end position="503"/>
    </location>
</feature>
<comment type="subcellular location">
    <subcellularLocation>
        <location evidence="1">Nucleus</location>
    </subcellularLocation>
</comment>
<feature type="compositionally biased region" description="Basic and acidic residues" evidence="6">
    <location>
        <begin position="96"/>
        <end position="112"/>
    </location>
</feature>
<feature type="region of interest" description="Disordered" evidence="6">
    <location>
        <begin position="1"/>
        <end position="42"/>
    </location>
</feature>
<dbReference type="Pfam" id="PF17745">
    <property type="entry name" value="Ydr279_N"/>
    <property type="match status" value="1"/>
</dbReference>
<evidence type="ECO:0000256" key="4">
    <source>
        <dbReference type="ARBA" id="ARBA00024778"/>
    </source>
</evidence>
<evidence type="ECO:0000259" key="7">
    <source>
        <dbReference type="Pfam" id="PF09468"/>
    </source>
</evidence>
<dbReference type="PANTHER" id="PTHR13383:SF11">
    <property type="entry name" value="RIBONUCLEASE H2 SUBUNIT B"/>
    <property type="match status" value="1"/>
</dbReference>
<feature type="region of interest" description="Disordered" evidence="6">
    <location>
        <begin position="400"/>
        <end position="421"/>
    </location>
</feature>
<feature type="compositionally biased region" description="Basic and acidic residues" evidence="6">
    <location>
        <begin position="22"/>
        <end position="32"/>
    </location>
</feature>
<dbReference type="OMA" id="YYFCPKL"/>
<accession>A0A164ZZX7</accession>
<sequence>MRTRSSATQEPSTESKTTKVTRAMERSDDPHPPKMFILPKGGSNDARVVTLANPRTSLPNRYYFCPEKGVYEFTKIAAPRSTPRSILLAPKHHKVEKPQDKESSISPSKEEQESTTEGPIATHVSHKNGDPVTSNGYVTKDADVFVATPLDPLFLILPALCPSQTKDRSDPPKQMFLSADDYIETLADKSKHFAQITKAPFFRQILESRMAAACDTVDAGDEKMYRLNNDKLLQELLVKAHSMVQRGLPSSMEDKFVTRALEAPVMSIKREDTTVSVATSTSNDPKALGSAPGGRSEESASVSVSTTMPELASPSSSFPSGTQTPADSAEESQVSSATSLSVETESPSSTSTGPDPHILHLLRLRISLDFLLASYVPAHIVSRLNSLLSADDPITLSATTSPYFAPTENNGVASGGSPEKATTTTISFAPLTAHLAHLAALRQQAQASRSLGDFSRKRTFNGGGGEDDESAEIRAEKKRKKDEEEKKRRAGESRALRDLKKVDTSGMKKLSDFFVKKQPAGGTKGKTK</sequence>
<proteinExistence type="predicted"/>
<evidence type="ECO:0000259" key="8">
    <source>
        <dbReference type="Pfam" id="PF17745"/>
    </source>
</evidence>
<name>A0A164ZZX7_XYLHT</name>
<feature type="compositionally biased region" description="Polar residues" evidence="6">
    <location>
        <begin position="1"/>
        <end position="20"/>
    </location>
</feature>
<feature type="domain" description="Ribonuclease H2 subunit B wHTH" evidence="7">
    <location>
        <begin position="154"/>
        <end position="384"/>
    </location>
</feature>
<dbReference type="STRING" id="1328760.A0A164ZZX7"/>
<keyword evidence="10" id="KW-1185">Reference proteome</keyword>
<dbReference type="RefSeq" id="XP_018185309.1">
    <property type="nucleotide sequence ID" value="XM_018336365.1"/>
</dbReference>
<gene>
    <name evidence="9" type="ORF">L228DRAFT_285691</name>
</gene>
<comment type="function">
    <text evidence="4">Non catalytic subunit of RNase H2, an endonuclease that specifically degrades the RNA of RNA:DNA hybrids. Participates in DNA replication, possibly by mediating the removal of lagging-strand Okazaki fragment RNA primers during DNA replication. Mediates the excision of single ribonucleotides from DNA:RNA duplexes.</text>
</comment>
<dbReference type="GO" id="GO:0032299">
    <property type="term" value="C:ribonuclease H2 complex"/>
    <property type="evidence" value="ECO:0007669"/>
    <property type="project" value="InterPro"/>
</dbReference>
<dbReference type="Proteomes" id="UP000076632">
    <property type="component" value="Unassembled WGS sequence"/>
</dbReference>
<feature type="compositionally biased region" description="Polar residues" evidence="6">
    <location>
        <begin position="274"/>
        <end position="284"/>
    </location>
</feature>
<dbReference type="InterPro" id="IPR041195">
    <property type="entry name" value="Rnh202_N"/>
</dbReference>
<organism evidence="9 10">
    <name type="scientific">Xylona heveae (strain CBS 132557 / TC161)</name>
    <dbReference type="NCBI Taxonomy" id="1328760"/>
    <lineage>
        <taxon>Eukaryota</taxon>
        <taxon>Fungi</taxon>
        <taxon>Dikarya</taxon>
        <taxon>Ascomycota</taxon>
        <taxon>Pezizomycotina</taxon>
        <taxon>Xylonomycetes</taxon>
        <taxon>Xylonales</taxon>
        <taxon>Xylonaceae</taxon>
        <taxon>Xylona</taxon>
    </lineage>
</organism>
<evidence type="ECO:0000256" key="5">
    <source>
        <dbReference type="ARBA" id="ARBA00033464"/>
    </source>
</evidence>
<evidence type="ECO:0000313" key="9">
    <source>
        <dbReference type="EMBL" id="KZF19754.1"/>
    </source>
</evidence>
<feature type="region of interest" description="Disordered" evidence="6">
    <location>
        <begin position="272"/>
        <end position="356"/>
    </location>
</feature>
<protein>
    <recommendedName>
        <fullName evidence="2">Ribonuclease H2 subunit B</fullName>
    </recommendedName>
    <alternativeName>
        <fullName evidence="5">Ribonuclease HI subunit B</fullName>
    </alternativeName>
</protein>
<dbReference type="Pfam" id="PF09468">
    <property type="entry name" value="RNase_H2-Ydr279"/>
    <property type="match status" value="1"/>
</dbReference>
<dbReference type="EMBL" id="KV407465">
    <property type="protein sequence ID" value="KZF19754.1"/>
    <property type="molecule type" value="Genomic_DNA"/>
</dbReference>
<feature type="compositionally biased region" description="Low complexity" evidence="6">
    <location>
        <begin position="338"/>
        <end position="356"/>
    </location>
</feature>
<dbReference type="GeneID" id="28901502"/>
<evidence type="ECO:0000256" key="6">
    <source>
        <dbReference type="SAM" id="MobiDB-lite"/>
    </source>
</evidence>
<evidence type="ECO:0000313" key="10">
    <source>
        <dbReference type="Proteomes" id="UP000076632"/>
    </source>
</evidence>
<dbReference type="AlphaFoldDB" id="A0A164ZZX7"/>
<reference evidence="9 10" key="1">
    <citation type="journal article" date="2016" name="Fungal Biol.">
        <title>The genome of Xylona heveae provides a window into fungal endophytism.</title>
        <authorList>
            <person name="Gazis R."/>
            <person name="Kuo A."/>
            <person name="Riley R."/>
            <person name="LaButti K."/>
            <person name="Lipzen A."/>
            <person name="Lin J."/>
            <person name="Amirebrahimi M."/>
            <person name="Hesse C.N."/>
            <person name="Spatafora J.W."/>
            <person name="Henrissat B."/>
            <person name="Hainaut M."/>
            <person name="Grigoriev I.V."/>
            <person name="Hibbett D.S."/>
        </authorList>
    </citation>
    <scope>NUCLEOTIDE SEQUENCE [LARGE SCALE GENOMIC DNA]</scope>
    <source>
        <strain evidence="9 10">TC161</strain>
    </source>
</reference>
<dbReference type="GO" id="GO:0005654">
    <property type="term" value="C:nucleoplasm"/>
    <property type="evidence" value="ECO:0007669"/>
    <property type="project" value="TreeGrafter"/>
</dbReference>
<evidence type="ECO:0000256" key="3">
    <source>
        <dbReference type="ARBA" id="ARBA00023242"/>
    </source>
</evidence>
<feature type="region of interest" description="Disordered" evidence="6">
    <location>
        <begin position="84"/>
        <end position="133"/>
    </location>
</feature>
<keyword evidence="3" id="KW-0539">Nucleus</keyword>
<dbReference type="GO" id="GO:0006401">
    <property type="term" value="P:RNA catabolic process"/>
    <property type="evidence" value="ECO:0007669"/>
    <property type="project" value="TreeGrafter"/>
</dbReference>
<feature type="region of interest" description="Disordered" evidence="6">
    <location>
        <begin position="447"/>
        <end position="528"/>
    </location>
</feature>
<feature type="compositionally biased region" description="Polar residues" evidence="6">
    <location>
        <begin position="313"/>
        <end position="337"/>
    </location>
</feature>